<dbReference type="Proteomes" id="UP000295773">
    <property type="component" value="Unassembled WGS sequence"/>
</dbReference>
<name>A0A4R3TDU0_9FIRM</name>
<dbReference type="InterPro" id="IPR011990">
    <property type="entry name" value="TPR-like_helical_dom_sf"/>
</dbReference>
<evidence type="ECO:0000313" key="1">
    <source>
        <dbReference type="EMBL" id="TCU60171.1"/>
    </source>
</evidence>
<dbReference type="SUPFAM" id="SSF48452">
    <property type="entry name" value="TPR-like"/>
    <property type="match status" value="1"/>
</dbReference>
<dbReference type="AlphaFoldDB" id="A0A4R3TDU0"/>
<comment type="caution">
    <text evidence="1">The sequence shown here is derived from an EMBL/GenBank/DDBJ whole genome shotgun (WGS) entry which is preliminary data.</text>
</comment>
<dbReference type="RefSeq" id="WP_132224546.1">
    <property type="nucleotide sequence ID" value="NZ_JANKBG010000008.1"/>
</dbReference>
<dbReference type="EMBL" id="SMBP01000008">
    <property type="protein sequence ID" value="TCU60171.1"/>
    <property type="molecule type" value="Genomic_DNA"/>
</dbReference>
<accession>A0A4R3TDU0</accession>
<evidence type="ECO:0008006" key="3">
    <source>
        <dbReference type="Google" id="ProtNLM"/>
    </source>
</evidence>
<gene>
    <name evidence="1" type="ORF">EDD61_10830</name>
</gene>
<organism evidence="1 2">
    <name type="scientific">Longicatena caecimuris</name>
    <dbReference type="NCBI Taxonomy" id="1796635"/>
    <lineage>
        <taxon>Bacteria</taxon>
        <taxon>Bacillati</taxon>
        <taxon>Bacillota</taxon>
        <taxon>Erysipelotrichia</taxon>
        <taxon>Erysipelotrichales</taxon>
        <taxon>Erysipelotrichaceae</taxon>
        <taxon>Longicatena</taxon>
    </lineage>
</organism>
<sequence>MEPKELLRKLHPDQFSDSKVIDKIECPRDFLDFSISRLSEQNKHFDFEEFIRKLLEREICPNLIEETGPAGGGDGKVDTENYSVSPNKQIFWWYGLNPTNDKWAFAFSLKKDWKSKCNSDIKKIIETKRGYTKIFFVTNQAIKNNIRLEYQDLKKEETGIEVTIFDKTWILDKVLQDKNLDLLKILNITTLVKEKQIGINDMKKQKRLEEVEKRLSEYSSSGILNQDVLDLANESAILSRDLEENEDVVVGKFERALRLSGKKGNHKSENENLYNLAWYYHWWLNDTENFEKWYSEYESKVLEGKNLDEIMDLTNLWTLYFTRNERNYEKTKDKTEKLLSLLYEKENSISRVTQLMAKTKICIIKITLNDDVDSQFGQLTAIAEEAEKFKEYNFVELAKMIEVLLPVYNDNENYNCLYETITDKLTNRQGEIQRAKMYVKKAKLLSSNSNYYNAINLLGKCLTLLYKNETDDKLLETYVNIGGNFDSIGLYYAAKNYYIASITLALDIFLRENIMDPFWIKIVNRVIDIEIQMGNVEASIQWIDIKNLFLNILFEKNEQIDLEKEHEFLIQRDALISSEILSTKFDDFQIMDKIIHICKKNELITSEVMAKYVIGEYENQLLNECENDKTKVDELVRSFYEDSLYQELPSPSYINKRSSEITSSLNGNIICIKFISTKLLHRFAEFLIALLENTFATMFFYKTFMRGDIIIILEEKNTGKFSMRYSFDGIDTYTIILDSLNLYDISVDNHKIITNTLYELLVNILAVGFIYDDFKKTLEKMLKDDETFERGLNHTNSLYNLNKIFGSECEEFAIHRINRTCEWYNGIEIKRKVEETINPFNDDKNIVYSEPEKKLFENISQDDFYSPGLIKSNHWDSAVWKGVMYLGDLNNKNFIKIGFLFQQEGGAKRVFQDLINVATTDDKFGKIIISFIKGIDKSRKYDYRIMVTGKVELPKDKKEKIIISSPSRIHTMNCDNDNNFRILEDIISNGNNPKIYIFPAVLKNNNEITPLWNLEIKIKEVNIKDAYKISKQDIEACSISKNDNPIIPNGIKNAPVIELLNIKNN</sequence>
<reference evidence="1 2" key="1">
    <citation type="submission" date="2019-03" db="EMBL/GenBank/DDBJ databases">
        <title>Genomic Encyclopedia of Type Strains, Phase IV (KMG-IV): sequencing the most valuable type-strain genomes for metagenomic binning, comparative biology and taxonomic classification.</title>
        <authorList>
            <person name="Goeker M."/>
        </authorList>
    </citation>
    <scope>NUCLEOTIDE SEQUENCE [LARGE SCALE GENOMIC DNA]</scope>
    <source>
        <strain evidence="1 2">DSM 29481</strain>
    </source>
</reference>
<keyword evidence="2" id="KW-1185">Reference proteome</keyword>
<evidence type="ECO:0000313" key="2">
    <source>
        <dbReference type="Proteomes" id="UP000295773"/>
    </source>
</evidence>
<protein>
    <recommendedName>
        <fullName evidence="3">Tetratricopeptide repeat protein</fullName>
    </recommendedName>
</protein>
<proteinExistence type="predicted"/>